<accession>A0A4V2JYN3</accession>
<keyword evidence="1" id="KW-0732">Signal</keyword>
<dbReference type="EMBL" id="ML143576">
    <property type="protein sequence ID" value="TBU21783.1"/>
    <property type="molecule type" value="Genomic_DNA"/>
</dbReference>
<name>A0A4V2JYN3_9APHY</name>
<evidence type="ECO:0000313" key="2">
    <source>
        <dbReference type="EMBL" id="TBU21783.1"/>
    </source>
</evidence>
<proteinExistence type="predicted"/>
<dbReference type="AlphaFoldDB" id="A0A4V2JYN3"/>
<protein>
    <recommendedName>
        <fullName evidence="3">F-box domain-containing protein</fullName>
    </recommendedName>
</protein>
<feature type="signal peptide" evidence="1">
    <location>
        <begin position="1"/>
        <end position="18"/>
    </location>
</feature>
<dbReference type="SUPFAM" id="SSF52047">
    <property type="entry name" value="RNI-like"/>
    <property type="match status" value="1"/>
</dbReference>
<organism evidence="2">
    <name type="scientific">Dichomitus squalens</name>
    <dbReference type="NCBI Taxonomy" id="114155"/>
    <lineage>
        <taxon>Eukaryota</taxon>
        <taxon>Fungi</taxon>
        <taxon>Dikarya</taxon>
        <taxon>Basidiomycota</taxon>
        <taxon>Agaricomycotina</taxon>
        <taxon>Agaricomycetes</taxon>
        <taxon>Polyporales</taxon>
        <taxon>Polyporaceae</taxon>
        <taxon>Dichomitus</taxon>
    </lineage>
</organism>
<gene>
    <name evidence="2" type="ORF">BD311DRAFT_189742</name>
</gene>
<feature type="chain" id="PRO_5020786244" description="F-box domain-containing protein" evidence="1">
    <location>
        <begin position="19"/>
        <end position="241"/>
    </location>
</feature>
<evidence type="ECO:0000256" key="1">
    <source>
        <dbReference type="SAM" id="SignalP"/>
    </source>
</evidence>
<evidence type="ECO:0008006" key="3">
    <source>
        <dbReference type="Google" id="ProtNLM"/>
    </source>
</evidence>
<reference evidence="2" key="1">
    <citation type="submission" date="2019-01" db="EMBL/GenBank/DDBJ databases">
        <title>Draft genome sequences of three monokaryotic isolates of the white-rot basidiomycete fungus Dichomitus squalens.</title>
        <authorList>
            <consortium name="DOE Joint Genome Institute"/>
            <person name="Lopez S.C."/>
            <person name="Andreopoulos B."/>
            <person name="Pangilinan J."/>
            <person name="Lipzen A."/>
            <person name="Riley R."/>
            <person name="Ahrendt S."/>
            <person name="Ng V."/>
            <person name="Barry K."/>
            <person name="Daum C."/>
            <person name="Grigoriev I.V."/>
            <person name="Hilden K.S."/>
            <person name="Makela M.R."/>
            <person name="de Vries R.P."/>
        </authorList>
    </citation>
    <scope>NUCLEOTIDE SEQUENCE [LARGE SCALE GENOMIC DNA]</scope>
    <source>
        <strain evidence="2">OM18370.1</strain>
    </source>
</reference>
<dbReference type="Proteomes" id="UP000292957">
    <property type="component" value="Unassembled WGS sequence"/>
</dbReference>
<sequence>MSLVVSLLSSFPCHNVTAFTMEHCTLSSETELEDILVLLPHLESLQIKRSARIPYPLPDQGEQTCHWPKLTRIELYEPDIPVYIIFDLLHASPVESLTISDCDWPHEQDYSGIARYITLRSIEIVTPPYNLVLLTEVLSHVRSTVLGEVAINVIVTDEFENGRLDWQEGLAEIRDIGSRVDVLAAPSAFPSLGLVSLTFLHESAEVSGLDEEFREGLESCLPQRKQRGILRTSIRQHKDSE</sequence>